<reference evidence="9 10" key="1">
    <citation type="submission" date="2019-03" db="EMBL/GenBank/DDBJ databases">
        <title>Genomic Encyclopedia of Type Strains, Phase IV (KMG-IV): sequencing the most valuable type-strain genomes for metagenomic binning, comparative biology and taxonomic classification.</title>
        <authorList>
            <person name="Goeker M."/>
        </authorList>
    </citation>
    <scope>NUCLEOTIDE SEQUENCE [LARGE SCALE GENOMIC DNA]</scope>
    <source>
        <strain evidence="9 10">DSM 12121</strain>
    </source>
</reference>
<accession>A0A4R6E6D2</accession>
<evidence type="ECO:0000256" key="6">
    <source>
        <dbReference type="RuleBase" id="RU003512"/>
    </source>
</evidence>
<dbReference type="GO" id="GO:0007155">
    <property type="term" value="P:cell adhesion"/>
    <property type="evidence" value="ECO:0007669"/>
    <property type="project" value="InterPro"/>
</dbReference>
<proteinExistence type="inferred from homology"/>
<dbReference type="InterPro" id="IPR006128">
    <property type="entry name" value="Lipoprotein_PsaA-like"/>
</dbReference>
<evidence type="ECO:0000256" key="4">
    <source>
        <dbReference type="ARBA" id="ARBA00022723"/>
    </source>
</evidence>
<dbReference type="AlphaFoldDB" id="A0A4R6E6D2"/>
<organism evidence="9 10">
    <name type="scientific">Azoarcus indigens</name>
    <dbReference type="NCBI Taxonomy" id="29545"/>
    <lineage>
        <taxon>Bacteria</taxon>
        <taxon>Pseudomonadati</taxon>
        <taxon>Pseudomonadota</taxon>
        <taxon>Betaproteobacteria</taxon>
        <taxon>Rhodocyclales</taxon>
        <taxon>Zoogloeaceae</taxon>
        <taxon>Azoarcus</taxon>
    </lineage>
</organism>
<evidence type="ECO:0000313" key="9">
    <source>
        <dbReference type="EMBL" id="TDN53460.1"/>
    </source>
</evidence>
<dbReference type="PRINTS" id="PR00691">
    <property type="entry name" value="ADHESINB"/>
</dbReference>
<dbReference type="RefSeq" id="WP_133590073.1">
    <property type="nucleotide sequence ID" value="NZ_SNVV01000005.1"/>
</dbReference>
<feature type="region of interest" description="Disordered" evidence="7">
    <location>
        <begin position="122"/>
        <end position="145"/>
    </location>
</feature>
<dbReference type="Proteomes" id="UP000295129">
    <property type="component" value="Unassembled WGS sequence"/>
</dbReference>
<comment type="caution">
    <text evidence="9">The sequence shown here is derived from an EMBL/GenBank/DDBJ whole genome shotgun (WGS) entry which is preliminary data.</text>
</comment>
<keyword evidence="3 6" id="KW-0813">Transport</keyword>
<feature type="chain" id="PRO_5020868695" evidence="8">
    <location>
        <begin position="31"/>
        <end position="319"/>
    </location>
</feature>
<comment type="subcellular location">
    <subcellularLocation>
        <location evidence="1">Cell envelope</location>
    </subcellularLocation>
</comment>
<keyword evidence="10" id="KW-1185">Reference proteome</keyword>
<dbReference type="GO" id="GO:0030001">
    <property type="term" value="P:metal ion transport"/>
    <property type="evidence" value="ECO:0007669"/>
    <property type="project" value="InterPro"/>
</dbReference>
<dbReference type="GO" id="GO:0030313">
    <property type="term" value="C:cell envelope"/>
    <property type="evidence" value="ECO:0007669"/>
    <property type="project" value="UniProtKB-SubCell"/>
</dbReference>
<evidence type="ECO:0000256" key="1">
    <source>
        <dbReference type="ARBA" id="ARBA00004196"/>
    </source>
</evidence>
<evidence type="ECO:0000256" key="2">
    <source>
        <dbReference type="ARBA" id="ARBA00011028"/>
    </source>
</evidence>
<evidence type="ECO:0000256" key="5">
    <source>
        <dbReference type="ARBA" id="ARBA00022729"/>
    </source>
</evidence>
<dbReference type="PANTHER" id="PTHR42953:SF1">
    <property type="entry name" value="METAL-BINDING PROTEIN HI_0362-RELATED"/>
    <property type="match status" value="1"/>
</dbReference>
<dbReference type="SUPFAM" id="SSF53807">
    <property type="entry name" value="Helical backbone' metal receptor"/>
    <property type="match status" value="1"/>
</dbReference>
<evidence type="ECO:0000256" key="3">
    <source>
        <dbReference type="ARBA" id="ARBA00022448"/>
    </source>
</evidence>
<dbReference type="PANTHER" id="PTHR42953">
    <property type="entry name" value="HIGH-AFFINITY ZINC UPTAKE SYSTEM PROTEIN ZNUA-RELATED"/>
    <property type="match status" value="1"/>
</dbReference>
<dbReference type="Pfam" id="PF01297">
    <property type="entry name" value="ZnuA"/>
    <property type="match status" value="1"/>
</dbReference>
<feature type="compositionally biased region" description="Basic and acidic residues" evidence="7">
    <location>
        <begin position="126"/>
        <end position="145"/>
    </location>
</feature>
<name>A0A4R6E6D2_9RHOO</name>
<evidence type="ECO:0000256" key="8">
    <source>
        <dbReference type="SAM" id="SignalP"/>
    </source>
</evidence>
<evidence type="ECO:0000313" key="10">
    <source>
        <dbReference type="Proteomes" id="UP000295129"/>
    </source>
</evidence>
<comment type="similarity">
    <text evidence="2 6">Belongs to the bacterial solute-binding protein 9 family.</text>
</comment>
<dbReference type="InterPro" id="IPR006127">
    <property type="entry name" value="ZnuA-like"/>
</dbReference>
<dbReference type="InterPro" id="IPR006129">
    <property type="entry name" value="AdhesinB"/>
</dbReference>
<dbReference type="GO" id="GO:0046872">
    <property type="term" value="F:metal ion binding"/>
    <property type="evidence" value="ECO:0007669"/>
    <property type="project" value="UniProtKB-KW"/>
</dbReference>
<dbReference type="Gene3D" id="3.40.50.1980">
    <property type="entry name" value="Nitrogenase molybdenum iron protein domain"/>
    <property type="match status" value="2"/>
</dbReference>
<sequence length="319" mass="33723">MTAFRRALARCRAQLLALALLPFMLGNAQAAPLEVVTSFSLLGDLVQQVGGERVAVRSLVGPDEDAHSFQPRPSDARQVGAAKVVVVNGLGFDDWLVRLAGAAGYRGPLVVASDGVATLTTEEAPGDEHGHDHDHGHQHGEHGIDPHAWQDVANVRRYVANIAAALVAADPAGAEAYRASAASYDARLQALDADIRRTLGALPPARRKVVSSHAAFAYFGRAYGIRFLAPVGVANSAEPTARGVASLITQIRREKVPAVFLENVTDPRLLERIRSEGGARVGGTLYSDALSPAGGPAPDYISMMRHNLDVMSRALVGGK</sequence>
<evidence type="ECO:0000256" key="7">
    <source>
        <dbReference type="SAM" id="MobiDB-lite"/>
    </source>
</evidence>
<gene>
    <name evidence="9" type="ORF">C7389_105135</name>
</gene>
<dbReference type="InterPro" id="IPR050492">
    <property type="entry name" value="Bact_metal-bind_prot9"/>
</dbReference>
<dbReference type="OrthoDB" id="9793396at2"/>
<protein>
    <submittedName>
        <fullName evidence="9">Zinc/manganese transport system substrate-binding protein</fullName>
    </submittedName>
</protein>
<dbReference type="PRINTS" id="PR00690">
    <property type="entry name" value="ADHESNFAMILY"/>
</dbReference>
<keyword evidence="4" id="KW-0479">Metal-binding</keyword>
<feature type="signal peptide" evidence="8">
    <location>
        <begin position="1"/>
        <end position="30"/>
    </location>
</feature>
<dbReference type="EMBL" id="SNVV01000005">
    <property type="protein sequence ID" value="TDN53460.1"/>
    <property type="molecule type" value="Genomic_DNA"/>
</dbReference>
<keyword evidence="5 8" id="KW-0732">Signal</keyword>